<comment type="caution">
    <text evidence="3">The sequence shown here is derived from an EMBL/GenBank/DDBJ whole genome shotgun (WGS) entry which is preliminary data.</text>
</comment>
<feature type="domain" description="Tyr recombinase" evidence="2">
    <location>
        <begin position="1"/>
        <end position="54"/>
    </location>
</feature>
<keyword evidence="1" id="KW-0233">DNA recombination</keyword>
<name>A0A7C9RVP4_9PSEU</name>
<dbReference type="SUPFAM" id="SSF56349">
    <property type="entry name" value="DNA breaking-rejoining enzymes"/>
    <property type="match status" value="1"/>
</dbReference>
<reference evidence="3 4" key="1">
    <citation type="submission" date="2020-03" db="EMBL/GenBank/DDBJ databases">
        <title>Isolation and identification of active actinomycetes.</title>
        <authorList>
            <person name="Sun X."/>
        </authorList>
    </citation>
    <scope>NUCLEOTIDE SEQUENCE [LARGE SCALE GENOMIC DNA]</scope>
    <source>
        <strain evidence="3 4">NEAU-D13</strain>
    </source>
</reference>
<organism evidence="3 4">
    <name type="scientific">Lentzea alba</name>
    <dbReference type="NCBI Taxonomy" id="2714351"/>
    <lineage>
        <taxon>Bacteria</taxon>
        <taxon>Bacillati</taxon>
        <taxon>Actinomycetota</taxon>
        <taxon>Actinomycetes</taxon>
        <taxon>Pseudonocardiales</taxon>
        <taxon>Pseudonocardiaceae</taxon>
        <taxon>Lentzea</taxon>
    </lineage>
</organism>
<evidence type="ECO:0000313" key="4">
    <source>
        <dbReference type="Proteomes" id="UP000481360"/>
    </source>
</evidence>
<dbReference type="InterPro" id="IPR013762">
    <property type="entry name" value="Integrase-like_cat_sf"/>
</dbReference>
<protein>
    <recommendedName>
        <fullName evidence="2">Tyr recombinase domain-containing protein</fullName>
    </recommendedName>
</protein>
<proteinExistence type="predicted"/>
<dbReference type="RefSeq" id="WP_166052942.1">
    <property type="nucleotide sequence ID" value="NZ_JAAMPJ010000011.1"/>
</dbReference>
<dbReference type="GO" id="GO:0003677">
    <property type="term" value="F:DNA binding"/>
    <property type="evidence" value="ECO:0007669"/>
    <property type="project" value="InterPro"/>
</dbReference>
<dbReference type="AlphaFoldDB" id="A0A7C9RVP4"/>
<evidence type="ECO:0000259" key="2">
    <source>
        <dbReference type="PROSITE" id="PS51898"/>
    </source>
</evidence>
<evidence type="ECO:0000313" key="3">
    <source>
        <dbReference type="EMBL" id="NGY64110.1"/>
    </source>
</evidence>
<keyword evidence="4" id="KW-1185">Reference proteome</keyword>
<accession>A0A7C9RVP4</accession>
<dbReference type="InterPro" id="IPR011010">
    <property type="entry name" value="DNA_brk_join_enz"/>
</dbReference>
<dbReference type="InterPro" id="IPR002104">
    <property type="entry name" value="Integrase_catalytic"/>
</dbReference>
<dbReference type="Pfam" id="PF00589">
    <property type="entry name" value="Phage_integrase"/>
    <property type="match status" value="1"/>
</dbReference>
<dbReference type="GO" id="GO:0006310">
    <property type="term" value="P:DNA recombination"/>
    <property type="evidence" value="ECO:0007669"/>
    <property type="project" value="UniProtKB-KW"/>
</dbReference>
<evidence type="ECO:0000256" key="1">
    <source>
        <dbReference type="ARBA" id="ARBA00023172"/>
    </source>
</evidence>
<dbReference type="Proteomes" id="UP000481360">
    <property type="component" value="Unassembled WGS sequence"/>
</dbReference>
<dbReference type="PROSITE" id="PS51898">
    <property type="entry name" value="TYR_RECOMBINASE"/>
    <property type="match status" value="1"/>
</dbReference>
<dbReference type="GO" id="GO:0015074">
    <property type="term" value="P:DNA integration"/>
    <property type="evidence" value="ECO:0007669"/>
    <property type="project" value="InterPro"/>
</dbReference>
<dbReference type="EMBL" id="JAAMPJ010000011">
    <property type="protein sequence ID" value="NGY64110.1"/>
    <property type="molecule type" value="Genomic_DNA"/>
</dbReference>
<gene>
    <name evidence="3" type="ORF">G7043_34850</name>
</gene>
<sequence length="61" mass="7022">MTVHDGRRSCASLLAELNVHPRVIMRILRHANMKVTMEIYTEVSDEETLKALRQLSESLDI</sequence>
<dbReference type="Gene3D" id="1.10.443.10">
    <property type="entry name" value="Intergrase catalytic core"/>
    <property type="match status" value="1"/>
</dbReference>